<dbReference type="GO" id="GO:0016020">
    <property type="term" value="C:membrane"/>
    <property type="evidence" value="ECO:0007669"/>
    <property type="project" value="UniProtKB-SubCell"/>
</dbReference>
<proteinExistence type="predicted"/>
<evidence type="ECO:0000313" key="8">
    <source>
        <dbReference type="EMBL" id="ADY01887.1"/>
    </source>
</evidence>
<protein>
    <submittedName>
        <fullName evidence="8">Glycosyl transferase, family 2</fullName>
    </submittedName>
</protein>
<dbReference type="AlphaFoldDB" id="F0QUH8"/>
<dbReference type="KEGG" id="vmo:VMUT_1683"/>
<dbReference type="InterPro" id="IPR029044">
    <property type="entry name" value="Nucleotide-diphossugar_trans"/>
</dbReference>
<keyword evidence="4 7" id="KW-0812">Transmembrane</keyword>
<keyword evidence="2" id="KW-0328">Glycosyltransferase</keyword>
<evidence type="ECO:0000256" key="2">
    <source>
        <dbReference type="ARBA" id="ARBA00022676"/>
    </source>
</evidence>
<dbReference type="PANTHER" id="PTHR43867">
    <property type="entry name" value="CELLULOSE SYNTHASE CATALYTIC SUBUNIT A [UDP-FORMING]"/>
    <property type="match status" value="1"/>
</dbReference>
<dbReference type="Gene3D" id="3.90.550.10">
    <property type="entry name" value="Spore Coat Polysaccharide Biosynthesis Protein SpsA, Chain A"/>
    <property type="match status" value="1"/>
</dbReference>
<evidence type="ECO:0000256" key="1">
    <source>
        <dbReference type="ARBA" id="ARBA00004141"/>
    </source>
</evidence>
<dbReference type="STRING" id="985053.VMUT_1683"/>
<evidence type="ECO:0000256" key="5">
    <source>
        <dbReference type="ARBA" id="ARBA00022989"/>
    </source>
</evidence>
<name>F0QUH8_VULM7</name>
<organism evidence="8 9">
    <name type="scientific">Vulcanisaeta moutnovskia (strain 768-28)</name>
    <dbReference type="NCBI Taxonomy" id="985053"/>
    <lineage>
        <taxon>Archaea</taxon>
        <taxon>Thermoproteota</taxon>
        <taxon>Thermoprotei</taxon>
        <taxon>Thermoproteales</taxon>
        <taxon>Thermoproteaceae</taxon>
        <taxon>Vulcanisaeta</taxon>
    </lineage>
</organism>
<evidence type="ECO:0000313" key="9">
    <source>
        <dbReference type="Proteomes" id="UP000007485"/>
    </source>
</evidence>
<feature type="transmembrane region" description="Helical" evidence="7">
    <location>
        <begin position="23"/>
        <end position="41"/>
    </location>
</feature>
<feature type="transmembrane region" description="Helical" evidence="7">
    <location>
        <begin position="378"/>
        <end position="399"/>
    </location>
</feature>
<evidence type="ECO:0000256" key="6">
    <source>
        <dbReference type="ARBA" id="ARBA00023136"/>
    </source>
</evidence>
<dbReference type="Pfam" id="PF13641">
    <property type="entry name" value="Glyco_tranf_2_3"/>
    <property type="match status" value="1"/>
</dbReference>
<evidence type="ECO:0000256" key="4">
    <source>
        <dbReference type="ARBA" id="ARBA00022692"/>
    </source>
</evidence>
<keyword evidence="9" id="KW-1185">Reference proteome</keyword>
<evidence type="ECO:0000256" key="3">
    <source>
        <dbReference type="ARBA" id="ARBA00022679"/>
    </source>
</evidence>
<reference evidence="8 9" key="1">
    <citation type="journal article" date="2011" name="J. Bacteriol.">
        <title>Complete genome sequence of 'Vulcanisaeta moutnovskia' strain 768-28, a novel member of the hyperthermophilic crenarchaeal genus vulcanisaeta.</title>
        <authorList>
            <person name="Gumerov V.M."/>
            <person name="Mardanov A.V."/>
            <person name="Beletsky A.V."/>
            <person name="Prokofeva M.I."/>
            <person name="Bonch-Osmolovskaya E.A."/>
            <person name="Ravin N.V."/>
            <person name="Skryabin K.G."/>
        </authorList>
    </citation>
    <scope>NUCLEOTIDE SEQUENCE [LARGE SCALE GENOMIC DNA]</scope>
    <source>
        <strain evidence="8 9">768-28</strain>
    </source>
</reference>
<dbReference type="InterPro" id="IPR050321">
    <property type="entry name" value="Glycosyltr_2/OpgH_subfam"/>
</dbReference>
<dbReference type="GO" id="GO:0016757">
    <property type="term" value="F:glycosyltransferase activity"/>
    <property type="evidence" value="ECO:0007669"/>
    <property type="project" value="UniProtKB-KW"/>
</dbReference>
<sequence length="409" mass="46222">MSKNALNDLNIDTHNMMVDTVEILEILIIIGTSLWAIQYLVSRRIHTYERPTLTNTQVESLPKVSIVLPVYKERRQSIEKTLDSISSQNYPKNLLEVLIVVDRDDTHTLNEALKAVGKFLSSLDVKMVINENSGRRLKAVAMNTAMKYAGGLIIGFYDADDVFPNDQVLNAILLMIERNYAAVGTRVYRFRSSVLGGLMYLESIVWYNAIIPFLRSTVRITPLSGEGLFIRRDIVDSIPQSMAEDALLSLRLTSRGYSVGLLDSYVYELAPVNIISFIRQRIRWNKGYAQNLVLIFKQGVQLNYALRVLILYILIALPPALLFISAVGFIAVTYMVVITKVYALASLYQLVLAMVISEIVVLYLMRDFINESMNMGKAVVLLPIYWLLLGTVTITSPLVPINNWLKTTR</sequence>
<gene>
    <name evidence="8" type="ordered locus">VMUT_1683</name>
</gene>
<dbReference type="PANTHER" id="PTHR43867:SF2">
    <property type="entry name" value="CELLULOSE SYNTHASE CATALYTIC SUBUNIT A [UDP-FORMING]"/>
    <property type="match status" value="1"/>
</dbReference>
<evidence type="ECO:0000256" key="7">
    <source>
        <dbReference type="SAM" id="Phobius"/>
    </source>
</evidence>
<dbReference type="EMBL" id="CP002529">
    <property type="protein sequence ID" value="ADY01887.1"/>
    <property type="molecule type" value="Genomic_DNA"/>
</dbReference>
<accession>F0QUH8</accession>
<keyword evidence="5 7" id="KW-1133">Transmembrane helix</keyword>
<dbReference type="eggNOG" id="arCOG01389">
    <property type="taxonomic scope" value="Archaea"/>
</dbReference>
<dbReference type="Proteomes" id="UP000007485">
    <property type="component" value="Chromosome"/>
</dbReference>
<keyword evidence="3 8" id="KW-0808">Transferase</keyword>
<dbReference type="SUPFAM" id="SSF53448">
    <property type="entry name" value="Nucleotide-diphospho-sugar transferases"/>
    <property type="match status" value="1"/>
</dbReference>
<feature type="transmembrane region" description="Helical" evidence="7">
    <location>
        <begin position="342"/>
        <end position="366"/>
    </location>
</feature>
<keyword evidence="6 7" id="KW-0472">Membrane</keyword>
<dbReference type="HOGENOM" id="CLU_668367_0_0_2"/>
<comment type="subcellular location">
    <subcellularLocation>
        <location evidence="1">Membrane</location>
        <topology evidence="1">Multi-pass membrane protein</topology>
    </subcellularLocation>
</comment>
<feature type="transmembrane region" description="Helical" evidence="7">
    <location>
        <begin position="309"/>
        <end position="336"/>
    </location>
</feature>